<name>A0A0J9E8R3_9RHOB</name>
<evidence type="ECO:0000259" key="1">
    <source>
        <dbReference type="Pfam" id="PF06568"/>
    </source>
</evidence>
<dbReference type="RefSeq" id="WP_082152617.1">
    <property type="nucleotide sequence ID" value="NZ_LFTY01000002.1"/>
</dbReference>
<gene>
    <name evidence="2" type="ORF">AIOL_003054</name>
</gene>
<dbReference type="Pfam" id="PF06568">
    <property type="entry name" value="YjiS-like"/>
    <property type="match status" value="1"/>
</dbReference>
<dbReference type="InterPro" id="IPR009506">
    <property type="entry name" value="YjiS-like"/>
</dbReference>
<keyword evidence="3" id="KW-1185">Reference proteome</keyword>
<reference evidence="2 3" key="1">
    <citation type="submission" date="2015-06" db="EMBL/GenBank/DDBJ databases">
        <title>Draft genome sequence of an Alphaproteobacteria species associated to the Mediterranean sponge Oscarella lobularis.</title>
        <authorList>
            <person name="Jourda C."/>
            <person name="Santini S."/>
            <person name="Claverie J.-M."/>
        </authorList>
    </citation>
    <scope>NUCLEOTIDE SEQUENCE [LARGE SCALE GENOMIC DNA]</scope>
    <source>
        <strain evidence="2">IGS</strain>
    </source>
</reference>
<organism evidence="2 3">
    <name type="scientific">Candidatus Rhodobacter oscarellae</name>
    <dbReference type="NCBI Taxonomy" id="1675527"/>
    <lineage>
        <taxon>Bacteria</taxon>
        <taxon>Pseudomonadati</taxon>
        <taxon>Pseudomonadota</taxon>
        <taxon>Alphaproteobacteria</taxon>
        <taxon>Rhodobacterales</taxon>
        <taxon>Rhodobacter group</taxon>
        <taxon>Rhodobacter</taxon>
    </lineage>
</organism>
<evidence type="ECO:0000313" key="2">
    <source>
        <dbReference type="EMBL" id="KMW58084.1"/>
    </source>
</evidence>
<dbReference type="AlphaFoldDB" id="A0A0J9E8R3"/>
<dbReference type="STRING" id="1675527.AIOL_003054"/>
<dbReference type="EMBL" id="LFTY01000002">
    <property type="protein sequence ID" value="KMW58084.1"/>
    <property type="molecule type" value="Genomic_DNA"/>
</dbReference>
<evidence type="ECO:0000313" key="3">
    <source>
        <dbReference type="Proteomes" id="UP000037178"/>
    </source>
</evidence>
<accession>A0A0J9E8R3</accession>
<proteinExistence type="predicted"/>
<feature type="domain" description="YjiS-like" evidence="1">
    <location>
        <begin position="25"/>
        <end position="61"/>
    </location>
</feature>
<sequence>MAFVDELHRFESRLVNQMRNSFADLRRAAHRRKEIRATVAELSALSDRELSDLGIARGEIYAIAKQNGS</sequence>
<dbReference type="PATRIC" id="fig|1675527.3.peg.3195"/>
<protein>
    <recommendedName>
        <fullName evidence="1">YjiS-like domain-containing protein</fullName>
    </recommendedName>
</protein>
<dbReference type="Proteomes" id="UP000037178">
    <property type="component" value="Unassembled WGS sequence"/>
</dbReference>
<comment type="caution">
    <text evidence="2">The sequence shown here is derived from an EMBL/GenBank/DDBJ whole genome shotgun (WGS) entry which is preliminary data.</text>
</comment>